<dbReference type="InterPro" id="IPR043502">
    <property type="entry name" value="DNA/RNA_pol_sf"/>
</dbReference>
<organism evidence="9 10">
    <name type="scientific">Meloidogyne enterolobii</name>
    <name type="common">Root-knot nematode worm</name>
    <name type="synonym">Meloidogyne mayaguensis</name>
    <dbReference type="NCBI Taxonomy" id="390850"/>
    <lineage>
        <taxon>Eukaryota</taxon>
        <taxon>Metazoa</taxon>
        <taxon>Ecdysozoa</taxon>
        <taxon>Nematoda</taxon>
        <taxon>Chromadorea</taxon>
        <taxon>Rhabditida</taxon>
        <taxon>Tylenchina</taxon>
        <taxon>Tylenchomorpha</taxon>
        <taxon>Tylenchoidea</taxon>
        <taxon>Meloidogynidae</taxon>
        <taxon>Meloidogyninae</taxon>
        <taxon>Meloidogyne</taxon>
    </lineage>
</organism>
<evidence type="ECO:0000256" key="3">
    <source>
        <dbReference type="ARBA" id="ARBA00022695"/>
    </source>
</evidence>
<keyword evidence="5" id="KW-0378">Hydrolase</keyword>
<keyword evidence="6" id="KW-0511">Multifunctional enzyme</keyword>
<keyword evidence="2" id="KW-0808">Transferase</keyword>
<dbReference type="CDD" id="cd01647">
    <property type="entry name" value="RT_LTR"/>
    <property type="match status" value="1"/>
</dbReference>
<evidence type="ECO:0000313" key="10">
    <source>
        <dbReference type="Proteomes" id="UP000580250"/>
    </source>
</evidence>
<dbReference type="InterPro" id="IPR021109">
    <property type="entry name" value="Peptidase_aspartic_dom_sf"/>
</dbReference>
<gene>
    <name evidence="9" type="ORF">MENT_LOCUS31759</name>
</gene>
<dbReference type="GO" id="GO:0004519">
    <property type="term" value="F:endonuclease activity"/>
    <property type="evidence" value="ECO:0007669"/>
    <property type="project" value="UniProtKB-KW"/>
</dbReference>
<dbReference type="Proteomes" id="UP000580250">
    <property type="component" value="Unassembled WGS sequence"/>
</dbReference>
<dbReference type="SUPFAM" id="SSF56672">
    <property type="entry name" value="DNA/RNA polymerases"/>
    <property type="match status" value="1"/>
</dbReference>
<keyword evidence="3" id="KW-0548">Nucleotidyltransferase</keyword>
<evidence type="ECO:0000313" key="9">
    <source>
        <dbReference type="EMBL" id="CAD2179740.1"/>
    </source>
</evidence>
<evidence type="ECO:0000256" key="5">
    <source>
        <dbReference type="ARBA" id="ARBA00022759"/>
    </source>
</evidence>
<dbReference type="Gene3D" id="3.10.10.10">
    <property type="entry name" value="HIV Type 1 Reverse Transcriptase, subunit A, domain 1"/>
    <property type="match status" value="1"/>
</dbReference>
<evidence type="ECO:0000256" key="4">
    <source>
        <dbReference type="ARBA" id="ARBA00022722"/>
    </source>
</evidence>
<dbReference type="EMBL" id="CAJEWN010000351">
    <property type="protein sequence ID" value="CAD2179740.1"/>
    <property type="molecule type" value="Genomic_DNA"/>
</dbReference>
<dbReference type="Pfam" id="PF00078">
    <property type="entry name" value="RVT_1"/>
    <property type="match status" value="1"/>
</dbReference>
<evidence type="ECO:0000256" key="7">
    <source>
        <dbReference type="SAM" id="MobiDB-lite"/>
    </source>
</evidence>
<accession>A0A6V7VXS7</accession>
<proteinExistence type="predicted"/>
<dbReference type="Gene3D" id="3.30.70.270">
    <property type="match status" value="2"/>
</dbReference>
<dbReference type="CDD" id="cd09274">
    <property type="entry name" value="RNase_HI_RT_Ty3"/>
    <property type="match status" value="1"/>
</dbReference>
<feature type="region of interest" description="Disordered" evidence="7">
    <location>
        <begin position="55"/>
        <end position="85"/>
    </location>
</feature>
<dbReference type="PANTHER" id="PTHR37984:SF5">
    <property type="entry name" value="PROTEIN NYNRIN-LIKE"/>
    <property type="match status" value="1"/>
</dbReference>
<dbReference type="SUPFAM" id="SSF50630">
    <property type="entry name" value="Acid proteases"/>
    <property type="match status" value="1"/>
</dbReference>
<dbReference type="InterPro" id="IPR041577">
    <property type="entry name" value="RT_RNaseH_2"/>
</dbReference>
<evidence type="ECO:0000256" key="1">
    <source>
        <dbReference type="ARBA" id="ARBA00012493"/>
    </source>
</evidence>
<protein>
    <recommendedName>
        <fullName evidence="1">RNA-directed DNA polymerase</fullName>
        <ecNumber evidence="1">2.7.7.49</ecNumber>
    </recommendedName>
</protein>
<dbReference type="Gene3D" id="2.40.70.10">
    <property type="entry name" value="Acid Proteases"/>
    <property type="match status" value="1"/>
</dbReference>
<dbReference type="PROSITE" id="PS50878">
    <property type="entry name" value="RT_POL"/>
    <property type="match status" value="1"/>
</dbReference>
<sequence length="788" mass="89426">MIIAEMYAGNGRLGRLIFGSEVQKAPPLRRMLDIRRVPEPIVELDEVYEEPVNRPLSSSWPPSIRNNANPNTLPRSTANTRPRSTIGINRTSGFIGTLGANANTVVIDVSLNSIPVKCLIDTGAITSVANIALAEWLGTKIFKTETYLQSASEHSMCAKQATKVQLKIAGVLAEIVIHLFNDKFHWDNHDYHFILGCDAMALLPPLVVDLRNRLFRIEGSQICIENRINRPLRNLKIYSMETCEIRPNEQCLIKAKINFPELLRHNIWIHSIDDRLEEEGLSFVPVVAKPEDGVVKIILTNPTGGGDLNKLKELCEEFEDIFSKSQYDIGSCTAGEHDIITTSEEPVASRPHRVPFKYRDELQKHIDQLLASGVMVESDTPWVSNIVLVQKKDGGLRPCIDFRKLNEVTVPDHFPLPRLETILEKVGNCRYYSSLDLASGYLQIKLSERASRKCGVITEDKIYQMVNLPFGLKNATSAFARIMAHVLTGLDNVIAYVDDILIFTKSDNFEEHIKALRSVFERFRRFNLKLSPKKCVFASVSMEFLGFIVNSAGYTPSLRKTETILNLKVPTSVREVRHVIGMANFFRKHVQNFSTIVEPLTRLTRKEKPFTWGEEQQEAFDKIKKILSEKPVLIFPDYSKPFHIFCDASQVGHGGALMQWDEEKKVYGVICYCSRTLSNAERNWPPVQIELGAIIFALRQFKPFIFMSSIELHTDHKPLAFLLKKAETHQHLARWLVELQNYNIKIVHIAGKQNTLADALSRIPHEDLTPEEVDKISELEDIAEFPVH</sequence>
<dbReference type="OrthoDB" id="10055717at2759"/>
<evidence type="ECO:0000259" key="8">
    <source>
        <dbReference type="PROSITE" id="PS50878"/>
    </source>
</evidence>
<evidence type="ECO:0000256" key="2">
    <source>
        <dbReference type="ARBA" id="ARBA00022679"/>
    </source>
</evidence>
<comment type="caution">
    <text evidence="9">The sequence shown here is derived from an EMBL/GenBank/DDBJ whole genome shotgun (WGS) entry which is preliminary data.</text>
</comment>
<dbReference type="FunFam" id="3.30.70.270:FF:000020">
    <property type="entry name" value="Transposon Tf2-6 polyprotein-like Protein"/>
    <property type="match status" value="1"/>
</dbReference>
<keyword evidence="4" id="KW-0540">Nuclease</keyword>
<dbReference type="InterPro" id="IPR050951">
    <property type="entry name" value="Retrovirus_Pol_polyprotein"/>
</dbReference>
<dbReference type="AlphaFoldDB" id="A0A6V7VXS7"/>
<dbReference type="InterPro" id="IPR000477">
    <property type="entry name" value="RT_dom"/>
</dbReference>
<dbReference type="EC" id="2.7.7.49" evidence="1"/>
<evidence type="ECO:0000256" key="6">
    <source>
        <dbReference type="ARBA" id="ARBA00023268"/>
    </source>
</evidence>
<name>A0A6V7VXS7_MELEN</name>
<dbReference type="Pfam" id="PF17919">
    <property type="entry name" value="RT_RNaseH_2"/>
    <property type="match status" value="1"/>
</dbReference>
<dbReference type="PANTHER" id="PTHR37984">
    <property type="entry name" value="PROTEIN CBG26694"/>
    <property type="match status" value="1"/>
</dbReference>
<dbReference type="GO" id="GO:0003964">
    <property type="term" value="F:RNA-directed DNA polymerase activity"/>
    <property type="evidence" value="ECO:0007669"/>
    <property type="project" value="UniProtKB-EC"/>
</dbReference>
<feature type="domain" description="Reverse transcriptase" evidence="8">
    <location>
        <begin position="370"/>
        <end position="549"/>
    </location>
</feature>
<keyword evidence="5" id="KW-0255">Endonuclease</keyword>
<reference evidence="9 10" key="1">
    <citation type="submission" date="2020-08" db="EMBL/GenBank/DDBJ databases">
        <authorList>
            <person name="Koutsovoulos G."/>
            <person name="Danchin GJ E."/>
        </authorList>
    </citation>
    <scope>NUCLEOTIDE SEQUENCE [LARGE SCALE GENOMIC DNA]</scope>
</reference>
<dbReference type="InterPro" id="IPR043128">
    <property type="entry name" value="Rev_trsase/Diguanyl_cyclase"/>
</dbReference>